<dbReference type="PANTHER" id="PTHR21727">
    <property type="entry name" value="PHOSPHORYLATED CTD INTERACTING FACTOR 1"/>
    <property type="match status" value="1"/>
</dbReference>
<feature type="region of interest" description="Disordered" evidence="1">
    <location>
        <begin position="75"/>
        <end position="112"/>
    </location>
</feature>
<name>A0A0P4W9F1_SCYOL</name>
<dbReference type="Pfam" id="PF00397">
    <property type="entry name" value="WW"/>
    <property type="match status" value="1"/>
</dbReference>
<dbReference type="SUPFAM" id="SSF51045">
    <property type="entry name" value="WW domain"/>
    <property type="match status" value="1"/>
</dbReference>
<feature type="transmembrane region" description="Helical" evidence="2">
    <location>
        <begin position="253"/>
        <end position="271"/>
    </location>
</feature>
<dbReference type="AlphaFoldDB" id="A0A0P4W9F1"/>
<proteinExistence type="predicted"/>
<feature type="region of interest" description="Disordered" evidence="1">
    <location>
        <begin position="180"/>
        <end position="211"/>
    </location>
</feature>
<evidence type="ECO:0000256" key="1">
    <source>
        <dbReference type="SAM" id="MobiDB-lite"/>
    </source>
</evidence>
<feature type="compositionally biased region" description="Pro residues" evidence="1">
    <location>
        <begin position="24"/>
        <end position="55"/>
    </location>
</feature>
<dbReference type="InterPro" id="IPR001202">
    <property type="entry name" value="WW_dom"/>
</dbReference>
<feature type="region of interest" description="Disordered" evidence="1">
    <location>
        <begin position="145"/>
        <end position="168"/>
    </location>
</feature>
<protein>
    <recommendedName>
        <fullName evidence="3">WW domain-containing protein</fullName>
    </recommendedName>
</protein>
<dbReference type="GO" id="GO:0099122">
    <property type="term" value="F:RNA polymerase II C-terminal domain binding"/>
    <property type="evidence" value="ECO:0007669"/>
    <property type="project" value="InterPro"/>
</dbReference>
<dbReference type="PROSITE" id="PS50020">
    <property type="entry name" value="WW_DOMAIN_2"/>
    <property type="match status" value="1"/>
</dbReference>
<keyword evidence="2" id="KW-0472">Membrane</keyword>
<dbReference type="GO" id="GO:0005634">
    <property type="term" value="C:nucleus"/>
    <property type="evidence" value="ECO:0007669"/>
    <property type="project" value="TreeGrafter"/>
</dbReference>
<sequence length="272" mass="28787">MASSWESFIASSSTSPSPTAAPSTSPPPPAPPAPGPPQPPQTPNTAPPQQYPPSDPHQQPHAFQYSQTHYQGLRMSTPTHAVGGGAGPTTPAPQTPIGGPPGGGPGVQETDLPPEMLAVGWRKFWSKREQRVYFWNRSTGESLWDMPGPAQSHGQPPGQVGSGHHPHPNYDPISDPLGIQNPANGGGGAPNTATATTTITTSHTDRSPAHTHPLFHPSSSFPLLSFHHWTVWISVSPSLGDLSCLFPGFGKHLYGLVLLAMFPVLFFPLLCQ</sequence>
<dbReference type="GO" id="GO:0016422">
    <property type="term" value="F:mRNA (2'-O-methyladenosine-N6-)-methyltransferase activity"/>
    <property type="evidence" value="ECO:0007669"/>
    <property type="project" value="InterPro"/>
</dbReference>
<feature type="compositionally biased region" description="Low complexity" evidence="1">
    <location>
        <begin position="1"/>
        <end position="23"/>
    </location>
</feature>
<dbReference type="InterPro" id="IPR039881">
    <property type="entry name" value="PCIF1-like"/>
</dbReference>
<feature type="compositionally biased region" description="Pro residues" evidence="1">
    <location>
        <begin position="90"/>
        <end position="103"/>
    </location>
</feature>
<accession>A0A0P4W9F1</accession>
<dbReference type="CDD" id="cd00201">
    <property type="entry name" value="WW"/>
    <property type="match status" value="1"/>
</dbReference>
<organism evidence="4">
    <name type="scientific">Scylla olivacea</name>
    <name type="common">Orange mud crab</name>
    <name type="synonym">Cancer olivacea</name>
    <dbReference type="NCBI Taxonomy" id="85551"/>
    <lineage>
        <taxon>Eukaryota</taxon>
        <taxon>Metazoa</taxon>
        <taxon>Ecdysozoa</taxon>
        <taxon>Arthropoda</taxon>
        <taxon>Crustacea</taxon>
        <taxon>Multicrustacea</taxon>
        <taxon>Malacostraca</taxon>
        <taxon>Eumalacostraca</taxon>
        <taxon>Eucarida</taxon>
        <taxon>Decapoda</taxon>
        <taxon>Pleocyemata</taxon>
        <taxon>Brachyura</taxon>
        <taxon>Eubrachyura</taxon>
        <taxon>Portunoidea</taxon>
        <taxon>Portunidae</taxon>
        <taxon>Portuninae</taxon>
        <taxon>Scylla</taxon>
    </lineage>
</organism>
<keyword evidence="2" id="KW-1133">Transmembrane helix</keyword>
<dbReference type="PANTHER" id="PTHR21727:SF0">
    <property type="entry name" value="MRNA (2'-O-METHYLADENOSINE-N(6)-)-METHYLTRANSFERASE"/>
    <property type="match status" value="1"/>
</dbReference>
<dbReference type="InterPro" id="IPR036020">
    <property type="entry name" value="WW_dom_sf"/>
</dbReference>
<reference evidence="4" key="1">
    <citation type="submission" date="2015-09" db="EMBL/GenBank/DDBJ databases">
        <title>Scylla olivacea transcriptome.</title>
        <authorList>
            <person name="Ikhwanuddin M."/>
        </authorList>
    </citation>
    <scope>NUCLEOTIDE SEQUENCE</scope>
</reference>
<keyword evidence="2" id="KW-0812">Transmembrane</keyword>
<feature type="region of interest" description="Disordered" evidence="1">
    <location>
        <begin position="1"/>
        <end position="63"/>
    </location>
</feature>
<feature type="domain" description="WW" evidence="3">
    <location>
        <begin position="115"/>
        <end position="149"/>
    </location>
</feature>
<evidence type="ECO:0000313" key="4">
    <source>
        <dbReference type="EMBL" id="JAI60622.1"/>
    </source>
</evidence>
<dbReference type="EMBL" id="GDRN01089626">
    <property type="protein sequence ID" value="JAI60622.1"/>
    <property type="molecule type" value="Transcribed_RNA"/>
</dbReference>
<feature type="compositionally biased region" description="Low complexity" evidence="1">
    <location>
        <begin position="190"/>
        <end position="201"/>
    </location>
</feature>
<evidence type="ECO:0000259" key="3">
    <source>
        <dbReference type="PROSITE" id="PS50020"/>
    </source>
</evidence>
<dbReference type="Gene3D" id="2.20.70.10">
    <property type="match status" value="1"/>
</dbReference>
<evidence type="ECO:0000256" key="2">
    <source>
        <dbReference type="SAM" id="Phobius"/>
    </source>
</evidence>